<dbReference type="GO" id="GO:0005886">
    <property type="term" value="C:plasma membrane"/>
    <property type="evidence" value="ECO:0007669"/>
    <property type="project" value="InterPro"/>
</dbReference>
<name>A0A4R2H074_9HYPH</name>
<feature type="transmembrane region" description="Helical" evidence="2">
    <location>
        <begin position="40"/>
        <end position="59"/>
    </location>
</feature>
<evidence type="ECO:0000256" key="2">
    <source>
        <dbReference type="SAM" id="Phobius"/>
    </source>
</evidence>
<dbReference type="EMBL" id="SLWL01000001">
    <property type="protein sequence ID" value="TCO15823.1"/>
    <property type="molecule type" value="Genomic_DNA"/>
</dbReference>
<comment type="caution">
    <text evidence="3">The sequence shown here is derived from an EMBL/GenBank/DDBJ whole genome shotgun (WGS) entry which is preliminary data.</text>
</comment>
<sequence length="250" mass="26325">MSDTMRAGYPAMGHGLLDGERLNAYRAALRHSRLVRTLRLIIPAGATAAVIALVAWSLFRPLGNLAGLEMGPVALTGTKVTMEKPKLTGFRKDGKPYEVTSLAASQDVRKPGIVELEQINARLGAIGDNATHMVSSHGVYDMKSEKLELSGGIDVRTDNGDKARLQAAHINLKGGELETKQPVQITTANGGSVNANSMRVTDSGKVIVFEGRVQTVLYPQQDGQKGASATTSGHAPATGAAGEPDTGDQQ</sequence>
<dbReference type="Proteomes" id="UP000294881">
    <property type="component" value="Unassembled WGS sequence"/>
</dbReference>
<accession>A0A4R2H074</accession>
<keyword evidence="2" id="KW-0812">Transmembrane</keyword>
<feature type="compositionally biased region" description="Polar residues" evidence="1">
    <location>
        <begin position="221"/>
        <end position="233"/>
    </location>
</feature>
<feature type="region of interest" description="Disordered" evidence="1">
    <location>
        <begin position="221"/>
        <end position="250"/>
    </location>
</feature>
<reference evidence="3 4" key="1">
    <citation type="submission" date="2019-03" db="EMBL/GenBank/DDBJ databases">
        <title>Genomic Encyclopedia of Type Strains, Phase IV (KMG-IV): sequencing the most valuable type-strain genomes for metagenomic binning, comparative biology and taxonomic classification.</title>
        <authorList>
            <person name="Goeker M."/>
        </authorList>
    </citation>
    <scope>NUCLEOTIDE SEQUENCE [LARGE SCALE GENOMIC DNA]</scope>
    <source>
        <strain evidence="3 4">DSM 22958</strain>
    </source>
</reference>
<dbReference type="Pfam" id="PF06835">
    <property type="entry name" value="LptC"/>
    <property type="match status" value="1"/>
</dbReference>
<dbReference type="NCBIfam" id="TIGR04409">
    <property type="entry name" value="LptC_YrbK"/>
    <property type="match status" value="1"/>
</dbReference>
<organism evidence="3 4">
    <name type="scientific">Camelimonas lactis</name>
    <dbReference type="NCBI Taxonomy" id="659006"/>
    <lineage>
        <taxon>Bacteria</taxon>
        <taxon>Pseudomonadati</taxon>
        <taxon>Pseudomonadota</taxon>
        <taxon>Alphaproteobacteria</taxon>
        <taxon>Hyphomicrobiales</taxon>
        <taxon>Chelatococcaceae</taxon>
        <taxon>Camelimonas</taxon>
    </lineage>
</organism>
<dbReference type="AlphaFoldDB" id="A0A4R2H074"/>
<protein>
    <submittedName>
        <fullName evidence="3">Lipopolysaccharide export system protein LptC</fullName>
    </submittedName>
</protein>
<gene>
    <name evidence="3" type="ORF">EV666_10171</name>
</gene>
<dbReference type="RefSeq" id="WP_132001222.1">
    <property type="nucleotide sequence ID" value="NZ_JBHUNN010000002.1"/>
</dbReference>
<dbReference type="InterPro" id="IPR026265">
    <property type="entry name" value="LptC"/>
</dbReference>
<keyword evidence="2" id="KW-1133">Transmembrane helix</keyword>
<dbReference type="InterPro" id="IPR010664">
    <property type="entry name" value="LipoPS_assembly_LptC-rel"/>
</dbReference>
<evidence type="ECO:0000256" key="1">
    <source>
        <dbReference type="SAM" id="MobiDB-lite"/>
    </source>
</evidence>
<dbReference type="Gene3D" id="2.60.450.10">
    <property type="entry name" value="Lipopolysaccharide (LPS) transport protein A like domain"/>
    <property type="match status" value="1"/>
</dbReference>
<dbReference type="GO" id="GO:0015221">
    <property type="term" value="F:lipopolysaccharide transmembrane transporter activity"/>
    <property type="evidence" value="ECO:0007669"/>
    <property type="project" value="InterPro"/>
</dbReference>
<keyword evidence="2" id="KW-0472">Membrane</keyword>
<evidence type="ECO:0000313" key="4">
    <source>
        <dbReference type="Proteomes" id="UP000294881"/>
    </source>
</evidence>
<evidence type="ECO:0000313" key="3">
    <source>
        <dbReference type="EMBL" id="TCO15823.1"/>
    </source>
</evidence>
<dbReference type="OrthoDB" id="7873824at2"/>
<proteinExistence type="predicted"/>
<keyword evidence="4" id="KW-1185">Reference proteome</keyword>